<evidence type="ECO:0000256" key="1">
    <source>
        <dbReference type="ARBA" id="ARBA00001946"/>
    </source>
</evidence>
<feature type="domain" description="4'-phosphopantetheinyl transferase N-terminal" evidence="7">
    <location>
        <begin position="33"/>
        <end position="112"/>
    </location>
</feature>
<comment type="similarity">
    <text evidence="2">Belongs to the P-Pant transferase superfamily. Gsp/Sfp/HetI/AcpT family.</text>
</comment>
<evidence type="ECO:0000256" key="5">
    <source>
        <dbReference type="ARBA" id="ARBA00022842"/>
    </source>
</evidence>
<dbReference type="InterPro" id="IPR004568">
    <property type="entry name" value="Ppantetheine-prot_Trfase_dom"/>
</dbReference>
<evidence type="ECO:0000259" key="7">
    <source>
        <dbReference type="Pfam" id="PF22624"/>
    </source>
</evidence>
<dbReference type="InterPro" id="IPR055066">
    <property type="entry name" value="AASDHPPT_N"/>
</dbReference>
<dbReference type="SUPFAM" id="SSF56214">
    <property type="entry name" value="4'-phosphopantetheinyl transferase"/>
    <property type="match status" value="2"/>
</dbReference>
<name>A0AAU8JIG0_9CYAN</name>
<comment type="cofactor">
    <cofactor evidence="1">
        <name>Mg(2+)</name>
        <dbReference type="ChEBI" id="CHEBI:18420"/>
    </cofactor>
</comment>
<dbReference type="AlphaFoldDB" id="A0AAU8JIG0"/>
<dbReference type="PANTHER" id="PTHR12215:SF10">
    <property type="entry name" value="L-AMINOADIPATE-SEMIALDEHYDE DEHYDROGENASE-PHOSPHOPANTETHEINYL TRANSFERASE"/>
    <property type="match status" value="1"/>
</dbReference>
<dbReference type="GO" id="GO:0019878">
    <property type="term" value="P:lysine biosynthetic process via aminoadipic acid"/>
    <property type="evidence" value="ECO:0007669"/>
    <property type="project" value="TreeGrafter"/>
</dbReference>
<dbReference type="EMBL" id="CP159837">
    <property type="protein sequence ID" value="XCM39031.1"/>
    <property type="molecule type" value="Genomic_DNA"/>
</dbReference>
<evidence type="ECO:0000256" key="2">
    <source>
        <dbReference type="ARBA" id="ARBA00010990"/>
    </source>
</evidence>
<gene>
    <name evidence="8" type="ORF">ABWT76_001921</name>
</gene>
<evidence type="ECO:0000256" key="4">
    <source>
        <dbReference type="ARBA" id="ARBA00022723"/>
    </source>
</evidence>
<dbReference type="GO" id="GO:0005829">
    <property type="term" value="C:cytosol"/>
    <property type="evidence" value="ECO:0007669"/>
    <property type="project" value="TreeGrafter"/>
</dbReference>
<dbReference type="InterPro" id="IPR037143">
    <property type="entry name" value="4-PPantetheinyl_Trfase_dom_sf"/>
</dbReference>
<dbReference type="GO" id="GO:0006633">
    <property type="term" value="P:fatty acid biosynthetic process"/>
    <property type="evidence" value="ECO:0007669"/>
    <property type="project" value="InterPro"/>
</dbReference>
<organism evidence="8">
    <name type="scientific">Planktothricoides raciborskii GIHE-MW2</name>
    <dbReference type="NCBI Taxonomy" id="2792601"/>
    <lineage>
        <taxon>Bacteria</taxon>
        <taxon>Bacillati</taxon>
        <taxon>Cyanobacteriota</taxon>
        <taxon>Cyanophyceae</taxon>
        <taxon>Oscillatoriophycideae</taxon>
        <taxon>Oscillatoriales</taxon>
        <taxon>Oscillatoriaceae</taxon>
        <taxon>Planktothricoides</taxon>
    </lineage>
</organism>
<dbReference type="GO" id="GO:0000287">
    <property type="term" value="F:magnesium ion binding"/>
    <property type="evidence" value="ECO:0007669"/>
    <property type="project" value="InterPro"/>
</dbReference>
<feature type="domain" description="4'-phosphopantetheinyl transferase" evidence="6">
    <location>
        <begin position="126"/>
        <end position="203"/>
    </location>
</feature>
<dbReference type="GO" id="GO:0008897">
    <property type="term" value="F:holo-[acyl-carrier-protein] synthase activity"/>
    <property type="evidence" value="ECO:0007669"/>
    <property type="project" value="InterPro"/>
</dbReference>
<dbReference type="Pfam" id="PF22624">
    <property type="entry name" value="AASDHPPT_N"/>
    <property type="match status" value="1"/>
</dbReference>
<dbReference type="Pfam" id="PF01648">
    <property type="entry name" value="ACPS"/>
    <property type="match status" value="1"/>
</dbReference>
<evidence type="ECO:0000256" key="3">
    <source>
        <dbReference type="ARBA" id="ARBA00022679"/>
    </source>
</evidence>
<evidence type="ECO:0000259" key="6">
    <source>
        <dbReference type="Pfam" id="PF01648"/>
    </source>
</evidence>
<keyword evidence="3 8" id="KW-0808">Transferase</keyword>
<dbReference type="Gene3D" id="3.90.470.20">
    <property type="entry name" value="4'-phosphopantetheinyl transferase domain"/>
    <property type="match status" value="2"/>
</dbReference>
<keyword evidence="4" id="KW-0479">Metal-binding</keyword>
<proteinExistence type="inferred from homology"/>
<dbReference type="PANTHER" id="PTHR12215">
    <property type="entry name" value="PHOSPHOPANTETHEINE TRANSFERASE"/>
    <property type="match status" value="1"/>
</dbReference>
<keyword evidence="5" id="KW-0460">Magnesium</keyword>
<dbReference type="RefSeq" id="WP_054469188.1">
    <property type="nucleotide sequence ID" value="NZ_CP159837.1"/>
</dbReference>
<dbReference type="InterPro" id="IPR050559">
    <property type="entry name" value="P-Pant_transferase_sf"/>
</dbReference>
<dbReference type="InterPro" id="IPR008278">
    <property type="entry name" value="4-PPantetheinyl_Trfase_dom"/>
</dbReference>
<sequence>MTQWLPRPDKLSIASEEVHIWQADLNLPWPKIEQLQQTLSPDEQQRADRYRFDRDRQHFIASRGILRQILSNYVNSHPSKLEFTYSQKGKPSLVTDNYPGEQEKLEFNVSHSHGRALYAIACHRKIGIDLEYIRPVEVQNLAKRFFCPAEYHALTQLPKPQQEKAFFHTWTCKEAYLKATGEGIIGLEKVEVSINPDLPAKIIKIAGNSQGISLWQIEKLEVNYGYMAAVAMQPPSNVIKYWYWGES</sequence>
<evidence type="ECO:0000313" key="8">
    <source>
        <dbReference type="EMBL" id="XCM39031.1"/>
    </source>
</evidence>
<reference evidence="8" key="1">
    <citation type="submission" date="2024-07" db="EMBL/GenBank/DDBJ databases">
        <authorList>
            <person name="Kim Y.J."/>
            <person name="Jeong J.Y."/>
        </authorList>
    </citation>
    <scope>NUCLEOTIDE SEQUENCE</scope>
    <source>
        <strain evidence="8">GIHE-MW2</strain>
    </source>
</reference>
<protein>
    <submittedName>
        <fullName evidence="8">4'-phosphopantetheinyl transferase superfamily protein</fullName>
    </submittedName>
</protein>
<accession>A0AAU8JIG0</accession>
<dbReference type="NCBIfam" id="TIGR00556">
    <property type="entry name" value="pantethn_trn"/>
    <property type="match status" value="1"/>
</dbReference>